<organism evidence="3 4">
    <name type="scientific">Phytophthora pseudosyringae</name>
    <dbReference type="NCBI Taxonomy" id="221518"/>
    <lineage>
        <taxon>Eukaryota</taxon>
        <taxon>Sar</taxon>
        <taxon>Stramenopiles</taxon>
        <taxon>Oomycota</taxon>
        <taxon>Peronosporomycetes</taxon>
        <taxon>Peronosporales</taxon>
        <taxon>Peronosporaceae</taxon>
        <taxon>Phytophthora</taxon>
    </lineage>
</organism>
<proteinExistence type="predicted"/>
<evidence type="ECO:0000256" key="1">
    <source>
        <dbReference type="SAM" id="MobiDB-lite"/>
    </source>
</evidence>
<comment type="caution">
    <text evidence="3">The sequence shown here is derived from an EMBL/GenBank/DDBJ whole genome shotgun (WGS) entry which is preliminary data.</text>
</comment>
<evidence type="ECO:0000256" key="2">
    <source>
        <dbReference type="SAM" id="SignalP"/>
    </source>
</evidence>
<evidence type="ECO:0000313" key="3">
    <source>
        <dbReference type="EMBL" id="KAG7389186.1"/>
    </source>
</evidence>
<evidence type="ECO:0008006" key="5">
    <source>
        <dbReference type="Google" id="ProtNLM"/>
    </source>
</evidence>
<feature type="region of interest" description="Disordered" evidence="1">
    <location>
        <begin position="456"/>
        <end position="571"/>
    </location>
</feature>
<gene>
    <name evidence="3" type="ORF">PHYPSEUDO_010989</name>
</gene>
<dbReference type="EMBL" id="JAGDFM010000048">
    <property type="protein sequence ID" value="KAG7389186.1"/>
    <property type="molecule type" value="Genomic_DNA"/>
</dbReference>
<dbReference type="GO" id="GO:0016755">
    <property type="term" value="F:aminoacyltransferase activity"/>
    <property type="evidence" value="ECO:0007669"/>
    <property type="project" value="InterPro"/>
</dbReference>
<feature type="compositionally biased region" description="Low complexity" evidence="1">
    <location>
        <begin position="514"/>
        <end position="526"/>
    </location>
</feature>
<name>A0A8T1W7C3_9STRA</name>
<feature type="compositionally biased region" description="Polar residues" evidence="1">
    <location>
        <begin position="554"/>
        <end position="571"/>
    </location>
</feature>
<accession>A0A8T1W7C3</accession>
<protein>
    <recommendedName>
        <fullName evidence="5">Elicitor-like transglutaminase</fullName>
    </recommendedName>
</protein>
<evidence type="ECO:0000313" key="4">
    <source>
        <dbReference type="Proteomes" id="UP000694044"/>
    </source>
</evidence>
<feature type="chain" id="PRO_5035803647" description="Elicitor-like transglutaminase" evidence="2">
    <location>
        <begin position="25"/>
        <end position="622"/>
    </location>
</feature>
<dbReference type="Proteomes" id="UP000694044">
    <property type="component" value="Unassembled WGS sequence"/>
</dbReference>
<sequence length="622" mass="67146">MVMLVRSIAVGAAVAAASTVLVQAAPLEFNPYTPVELNTPLTASHPAYGAKPNADCVKPVIPVDPNEEHARSMTVDKDVMNRKLREMEGSSGSDVDDLASHFGEQVEVSFTTLKEQFSRATGPKTPWPGSYWPTFQDGINHAWKSGEVCPSEKYATAYEIDATDLKNKISASNGVDSRVGGKSCSTKADCNDGGECGKREGATTGFCIPSWYGICHAWAPAALLEEEPKCNVEFNSVTFHVMDIKALLTEVYDGASIDTVFTGSRFNGQDDPATVDQYGRYTEPTRRDMGAGFFHIAMTNIMGKHQTSFVIDVAADSEVWNQPVWSYDVQTMEIVDTAETCNKYFGTASYPFNTEMAHLAYVKTTVSWAVEAYIDGALVSTGKMGHYAVSNDYEYLLELDAAKNIIGGEWVGDSKEDHPDFLWFPTSKPDISTVTSVGLSYANVQELLELSLACNSSSSTSGEMSLDSDDTTEAHLKSKNDKYGTDAPTPAPTATEGQSEETPVPTSPEQQLSTEAPEATTATPTEDTYGTDAPTPAPTATEGQSEETPVPTSPELQTTSQEVAGESDSYSPDVTIAVTTWPAVPINNGSASPQQVDQAKTDYREKSPSVYYPALQEHKMCV</sequence>
<feature type="compositionally biased region" description="Polar residues" evidence="1">
    <location>
        <begin position="587"/>
        <end position="598"/>
    </location>
</feature>
<keyword evidence="2" id="KW-0732">Signal</keyword>
<dbReference type="OrthoDB" id="10249031at2759"/>
<dbReference type="InterPro" id="IPR032048">
    <property type="entry name" value="TGase_elicitor"/>
</dbReference>
<dbReference type="AlphaFoldDB" id="A0A8T1W7C3"/>
<reference evidence="3" key="1">
    <citation type="submission" date="2021-02" db="EMBL/GenBank/DDBJ databases">
        <authorList>
            <person name="Palmer J.M."/>
        </authorList>
    </citation>
    <scope>NUCLEOTIDE SEQUENCE</scope>
    <source>
        <strain evidence="3">SCRP734</strain>
    </source>
</reference>
<feature type="signal peptide" evidence="2">
    <location>
        <begin position="1"/>
        <end position="24"/>
    </location>
</feature>
<keyword evidence="4" id="KW-1185">Reference proteome</keyword>
<dbReference type="Pfam" id="PF16683">
    <property type="entry name" value="TGase_elicitor"/>
    <property type="match status" value="1"/>
</dbReference>
<feature type="compositionally biased region" description="Basic and acidic residues" evidence="1">
    <location>
        <begin position="472"/>
        <end position="484"/>
    </location>
</feature>
<feature type="region of interest" description="Disordered" evidence="1">
    <location>
        <begin position="584"/>
        <end position="604"/>
    </location>
</feature>